<organism evidence="3 4">
    <name type="scientific">Stagnimonas aquatica</name>
    <dbReference type="NCBI Taxonomy" id="2689987"/>
    <lineage>
        <taxon>Bacteria</taxon>
        <taxon>Pseudomonadati</taxon>
        <taxon>Pseudomonadota</taxon>
        <taxon>Gammaproteobacteria</taxon>
        <taxon>Nevskiales</taxon>
        <taxon>Nevskiaceae</taxon>
        <taxon>Stagnimonas</taxon>
    </lineage>
</organism>
<dbReference type="InterPro" id="IPR045584">
    <property type="entry name" value="Pilin-like"/>
</dbReference>
<dbReference type="EMBL" id="RJVO01000003">
    <property type="protein sequence ID" value="ROH91127.1"/>
    <property type="molecule type" value="Genomic_DNA"/>
</dbReference>
<reference evidence="3 4" key="1">
    <citation type="submission" date="2018-10" db="EMBL/GenBank/DDBJ databases">
        <authorList>
            <person name="Chen W.-M."/>
        </authorList>
    </citation>
    <scope>NUCLEOTIDE SEQUENCE [LARGE SCALE GENOMIC DNA]</scope>
    <source>
        <strain evidence="3 4">THS-13</strain>
    </source>
</reference>
<dbReference type="RefSeq" id="WP_123211582.1">
    <property type="nucleotide sequence ID" value="NZ_RJVO01000003.1"/>
</dbReference>
<dbReference type="InParanoid" id="A0A3N0VEC9"/>
<dbReference type="Gene3D" id="3.30.700.10">
    <property type="entry name" value="Glycoprotein, Type 4 Pilin"/>
    <property type="match status" value="1"/>
</dbReference>
<dbReference type="PROSITE" id="PS51257">
    <property type="entry name" value="PROKAR_LIPOPROTEIN"/>
    <property type="match status" value="1"/>
</dbReference>
<dbReference type="Pfam" id="PF00114">
    <property type="entry name" value="Pilin"/>
    <property type="match status" value="1"/>
</dbReference>
<evidence type="ECO:0000313" key="3">
    <source>
        <dbReference type="EMBL" id="ROH91127.1"/>
    </source>
</evidence>
<protein>
    <recommendedName>
        <fullName evidence="5">Pilin</fullName>
    </recommendedName>
</protein>
<evidence type="ECO:0000313" key="4">
    <source>
        <dbReference type="Proteomes" id="UP000282106"/>
    </source>
</evidence>
<dbReference type="InterPro" id="IPR001082">
    <property type="entry name" value="Pilin"/>
</dbReference>
<keyword evidence="2" id="KW-0732">Signal</keyword>
<feature type="chain" id="PRO_5017960306" description="Pilin" evidence="2">
    <location>
        <begin position="25"/>
        <end position="131"/>
    </location>
</feature>
<gene>
    <name evidence="3" type="ORF">ED208_09210</name>
</gene>
<dbReference type="Proteomes" id="UP000282106">
    <property type="component" value="Unassembled WGS sequence"/>
</dbReference>
<name>A0A3N0VEC9_9GAMM</name>
<comment type="similarity">
    <text evidence="1">Belongs to the N-Me-Phe pilin family.</text>
</comment>
<evidence type="ECO:0008006" key="5">
    <source>
        <dbReference type="Google" id="ProtNLM"/>
    </source>
</evidence>
<sequence>MKGAKYARSSLRVLAAAPMLVLLACGGQQKAEHLKIASESAVRLQEGVVEFATSQQRWPSRIEDLKVGGDQLPGVTYGVSDGGMISIWFREGSSLPGAVLRYTPRQDASGAVSWTCTSEALDSELKPAGCV</sequence>
<evidence type="ECO:0000256" key="2">
    <source>
        <dbReference type="SAM" id="SignalP"/>
    </source>
</evidence>
<dbReference type="SUPFAM" id="SSF54523">
    <property type="entry name" value="Pili subunits"/>
    <property type="match status" value="1"/>
</dbReference>
<proteinExistence type="inferred from homology"/>
<feature type="signal peptide" evidence="2">
    <location>
        <begin position="1"/>
        <end position="24"/>
    </location>
</feature>
<dbReference type="GO" id="GO:0009289">
    <property type="term" value="C:pilus"/>
    <property type="evidence" value="ECO:0007669"/>
    <property type="project" value="InterPro"/>
</dbReference>
<comment type="caution">
    <text evidence="3">The sequence shown here is derived from an EMBL/GenBank/DDBJ whole genome shotgun (WGS) entry which is preliminary data.</text>
</comment>
<accession>A0A3N0VEC9</accession>
<dbReference type="GO" id="GO:0007155">
    <property type="term" value="P:cell adhesion"/>
    <property type="evidence" value="ECO:0007669"/>
    <property type="project" value="InterPro"/>
</dbReference>
<evidence type="ECO:0000256" key="1">
    <source>
        <dbReference type="ARBA" id="ARBA00005233"/>
    </source>
</evidence>
<keyword evidence="4" id="KW-1185">Reference proteome</keyword>
<dbReference type="AlphaFoldDB" id="A0A3N0VEC9"/>